<name>A0A0B2WIU1_METAS</name>
<reference evidence="2 3" key="1">
    <citation type="journal article" date="2014" name="Proc. Natl. Acad. Sci. U.S.A.">
        <title>Trajectory and genomic determinants of fungal-pathogen speciation and host adaptation.</title>
        <authorList>
            <person name="Hu X."/>
            <person name="Xiao G."/>
            <person name="Zheng P."/>
            <person name="Shang Y."/>
            <person name="Su Y."/>
            <person name="Zhang X."/>
            <person name="Liu X."/>
            <person name="Zhan S."/>
            <person name="St Leger R.J."/>
            <person name="Wang C."/>
        </authorList>
    </citation>
    <scope>NUCLEOTIDE SEQUENCE [LARGE SCALE GENOMIC DNA]</scope>
    <source>
        <strain evidence="2 3">ARSEF 1941</strain>
    </source>
</reference>
<dbReference type="Proteomes" id="UP000030816">
    <property type="component" value="Unassembled WGS sequence"/>
</dbReference>
<gene>
    <name evidence="2" type="ORF">MAM_06071</name>
</gene>
<feature type="region of interest" description="Disordered" evidence="1">
    <location>
        <begin position="82"/>
        <end position="108"/>
    </location>
</feature>
<dbReference type="GeneID" id="63740526"/>
<dbReference type="AlphaFoldDB" id="A0A0B2WIU1"/>
<protein>
    <submittedName>
        <fullName evidence="2">Uncharacterized protein</fullName>
    </submittedName>
</protein>
<keyword evidence="3" id="KW-1185">Reference proteome</keyword>
<evidence type="ECO:0000313" key="2">
    <source>
        <dbReference type="EMBL" id="KHN95966.1"/>
    </source>
</evidence>
<dbReference type="STRING" id="1081103.A0A0B2WIU1"/>
<proteinExistence type="predicted"/>
<sequence>MTLKRKRSDSELCSSPSSSSSSSSIFSSPPSNSTRDVDPHLFHDLPTAHLNSRTYKRFRDNRPSEEVVHQHTLNLLYSAQQQHAPTAQVAGRHPSPQTGPAPQERRQQSLHRFWSISSAPTPVIESTVQQPALAPSSCEDCDAGLGTSGNSHYVDADDATARNSACGACGRHVCFSCSVSNLGEEKRCLRCAGRKAFDSVGWSNMEVTLC</sequence>
<dbReference type="HOGENOM" id="CLU_078568_2_0_1"/>
<comment type="caution">
    <text evidence="2">The sequence shown here is derived from an EMBL/GenBank/DDBJ whole genome shotgun (WGS) entry which is preliminary data.</text>
</comment>
<evidence type="ECO:0000256" key="1">
    <source>
        <dbReference type="SAM" id="MobiDB-lite"/>
    </source>
</evidence>
<dbReference type="EMBL" id="AZHE01000018">
    <property type="protein sequence ID" value="KHN95966.1"/>
    <property type="molecule type" value="Genomic_DNA"/>
</dbReference>
<organism evidence="2 3">
    <name type="scientific">Metarhizium album (strain ARSEF 1941)</name>
    <dbReference type="NCBI Taxonomy" id="1081103"/>
    <lineage>
        <taxon>Eukaryota</taxon>
        <taxon>Fungi</taxon>
        <taxon>Dikarya</taxon>
        <taxon>Ascomycota</taxon>
        <taxon>Pezizomycotina</taxon>
        <taxon>Sordariomycetes</taxon>
        <taxon>Hypocreomycetidae</taxon>
        <taxon>Hypocreales</taxon>
        <taxon>Clavicipitaceae</taxon>
        <taxon>Metarhizium</taxon>
    </lineage>
</organism>
<evidence type="ECO:0000313" key="3">
    <source>
        <dbReference type="Proteomes" id="UP000030816"/>
    </source>
</evidence>
<accession>A0A0B2WIU1</accession>
<dbReference type="OrthoDB" id="5336357at2759"/>
<feature type="region of interest" description="Disordered" evidence="1">
    <location>
        <begin position="1"/>
        <end position="43"/>
    </location>
</feature>
<feature type="compositionally biased region" description="Low complexity" evidence="1">
    <location>
        <begin position="11"/>
        <end position="33"/>
    </location>
</feature>
<dbReference type="RefSeq" id="XP_040677032.1">
    <property type="nucleotide sequence ID" value="XM_040824869.1"/>
</dbReference>